<keyword evidence="4" id="KW-1185">Reference proteome</keyword>
<accession>A0A3M8VWF2</accession>
<dbReference type="Pfam" id="PF02615">
    <property type="entry name" value="Ldh_2"/>
    <property type="match status" value="1"/>
</dbReference>
<dbReference type="AlphaFoldDB" id="A0A3M8VWF2"/>
<dbReference type="Gene3D" id="1.10.1530.10">
    <property type="match status" value="1"/>
</dbReference>
<dbReference type="InterPro" id="IPR036111">
    <property type="entry name" value="Mal/L-sulfo/L-lacto_DH-like_sf"/>
</dbReference>
<sequence>MPAITVEASSLTRFSSAVLTSTGVPEADAHLLADSLTTAELWGHSSHGMLRLPWYVARLRSGAMQKVTAPTTVTDTGPLVVLDGNDGIGQVLTNRAVEVGIERARTHGIAGVAVRNSNHFGTAAYFTLKAADAGCLALLSTNASPAMAPWGGRQKSVGNNPWSIAAPAGSYGAVVMDLANTAVARGKIYLAAERGEPVPEGWAADEQGVPTTDAGKAVDGLILPIAGHKGYAMSFMFDVLAGVLTGSSFGTDVAGPYNPDRRSGCGHFLMVVDIAAMQPIEDFAARMETLVSRTKSVPTAPGVPEIFVPGEIEERNRVRATVDGIPLPQKTWNDLSALAADADVPMPAVAVNSDRSTHTRSSRTA</sequence>
<evidence type="ECO:0000313" key="3">
    <source>
        <dbReference type="EMBL" id="RNG22212.1"/>
    </source>
</evidence>
<name>A0A3M8VWF2_9ACTN</name>
<proteinExistence type="inferred from homology"/>
<protein>
    <submittedName>
        <fullName evidence="3">Ldh family oxidoreductase</fullName>
    </submittedName>
</protein>
<dbReference type="Gene3D" id="3.30.1370.60">
    <property type="entry name" value="Hypothetical oxidoreductase yiak, domain 2"/>
    <property type="match status" value="1"/>
</dbReference>
<dbReference type="PANTHER" id="PTHR11091:SF0">
    <property type="entry name" value="MALATE DEHYDROGENASE"/>
    <property type="match status" value="1"/>
</dbReference>
<gene>
    <name evidence="3" type="ORF">EEJ42_21910</name>
</gene>
<comment type="similarity">
    <text evidence="1">Belongs to the LDH2/MDH2 oxidoreductase family.</text>
</comment>
<dbReference type="InterPro" id="IPR043143">
    <property type="entry name" value="Mal/L-sulf/L-lact_DH-like_NADP"/>
</dbReference>
<evidence type="ECO:0000256" key="1">
    <source>
        <dbReference type="ARBA" id="ARBA00006056"/>
    </source>
</evidence>
<dbReference type="RefSeq" id="WP_123102031.1">
    <property type="nucleotide sequence ID" value="NZ_RIBZ01000270.1"/>
</dbReference>
<evidence type="ECO:0000256" key="2">
    <source>
        <dbReference type="ARBA" id="ARBA00023002"/>
    </source>
</evidence>
<dbReference type="EMBL" id="RIBZ01000270">
    <property type="protein sequence ID" value="RNG22212.1"/>
    <property type="molecule type" value="Genomic_DNA"/>
</dbReference>
<evidence type="ECO:0000313" key="4">
    <source>
        <dbReference type="Proteomes" id="UP000275401"/>
    </source>
</evidence>
<dbReference type="InterPro" id="IPR043144">
    <property type="entry name" value="Mal/L-sulf/L-lact_DH-like_ah"/>
</dbReference>
<dbReference type="GO" id="GO:0016491">
    <property type="term" value="F:oxidoreductase activity"/>
    <property type="evidence" value="ECO:0007669"/>
    <property type="project" value="UniProtKB-KW"/>
</dbReference>
<dbReference type="Proteomes" id="UP000275401">
    <property type="component" value="Unassembled WGS sequence"/>
</dbReference>
<dbReference type="InterPro" id="IPR003767">
    <property type="entry name" value="Malate/L-lactate_DH-like"/>
</dbReference>
<comment type="caution">
    <text evidence="3">The sequence shown here is derived from an EMBL/GenBank/DDBJ whole genome shotgun (WGS) entry which is preliminary data.</text>
</comment>
<organism evidence="3 4">
    <name type="scientific">Streptomyces botrytidirepellens</name>
    <dbReference type="NCBI Taxonomy" id="2486417"/>
    <lineage>
        <taxon>Bacteria</taxon>
        <taxon>Bacillati</taxon>
        <taxon>Actinomycetota</taxon>
        <taxon>Actinomycetes</taxon>
        <taxon>Kitasatosporales</taxon>
        <taxon>Streptomycetaceae</taxon>
        <taxon>Streptomyces</taxon>
    </lineage>
</organism>
<keyword evidence="2" id="KW-0560">Oxidoreductase</keyword>
<reference evidence="3 4" key="1">
    <citation type="submission" date="2018-11" db="EMBL/GenBank/DDBJ databases">
        <title>The Potential of Streptomyces as Biocontrol Agents against the Tomato grey mould, Botrytis cinerea (Gray mold) Frontiers in Microbiology.</title>
        <authorList>
            <person name="Li D."/>
        </authorList>
    </citation>
    <scope>NUCLEOTIDE SEQUENCE [LARGE SCALE GENOMIC DNA]</scope>
    <source>
        <strain evidence="3 4">NEAU-LD23</strain>
    </source>
</reference>
<dbReference type="SUPFAM" id="SSF89733">
    <property type="entry name" value="L-sulfolactate dehydrogenase-like"/>
    <property type="match status" value="1"/>
</dbReference>
<dbReference type="PANTHER" id="PTHR11091">
    <property type="entry name" value="OXIDOREDUCTASE-RELATED"/>
    <property type="match status" value="1"/>
</dbReference>